<protein>
    <submittedName>
        <fullName evidence="2">Uncharacterized protein</fullName>
    </submittedName>
</protein>
<feature type="region of interest" description="Disordered" evidence="1">
    <location>
        <begin position="139"/>
        <end position="159"/>
    </location>
</feature>
<accession>A0A8K0UJ10</accession>
<evidence type="ECO:0000313" key="3">
    <source>
        <dbReference type="Proteomes" id="UP000813824"/>
    </source>
</evidence>
<feature type="compositionally biased region" description="Basic and acidic residues" evidence="1">
    <location>
        <begin position="8"/>
        <end position="23"/>
    </location>
</feature>
<name>A0A8K0UJ10_9AGAR</name>
<comment type="caution">
    <text evidence="2">The sequence shown here is derived from an EMBL/GenBank/DDBJ whole genome shotgun (WGS) entry which is preliminary data.</text>
</comment>
<dbReference type="Proteomes" id="UP000813824">
    <property type="component" value="Unassembled WGS sequence"/>
</dbReference>
<sequence>MGPATTTWRRETRTGEERRERNEGYLAASSSGAYTPSAGRQAAPVVRRDLRFHYQVFPKFLPIIHLLQHRVSDDAVLETFDTGNIQQLTCNSLHPSPRRELSKEAASRSCHINCSFSNNPPRAPRLAPSWHCFHLSSSVPRSSSIPHNQLRSSQSESTKQRALAQAVRESRPHLYPKMEACSSCSLKWSRSRWQQLGLGLTVGLWVSHTTPAPSSSRQVRDFSKTFTFPVAASEHRVERHTR</sequence>
<dbReference type="EMBL" id="JAEVFJ010000027">
    <property type="protein sequence ID" value="KAH8093912.1"/>
    <property type="molecule type" value="Genomic_DNA"/>
</dbReference>
<evidence type="ECO:0000313" key="2">
    <source>
        <dbReference type="EMBL" id="KAH8093912.1"/>
    </source>
</evidence>
<proteinExistence type="predicted"/>
<keyword evidence="3" id="KW-1185">Reference proteome</keyword>
<feature type="compositionally biased region" description="Polar residues" evidence="1">
    <location>
        <begin position="145"/>
        <end position="157"/>
    </location>
</feature>
<dbReference type="AlphaFoldDB" id="A0A8K0UJ10"/>
<reference evidence="2" key="1">
    <citation type="journal article" date="2021" name="New Phytol.">
        <title>Evolutionary innovations through gain and loss of genes in the ectomycorrhizal Boletales.</title>
        <authorList>
            <person name="Wu G."/>
            <person name="Miyauchi S."/>
            <person name="Morin E."/>
            <person name="Kuo A."/>
            <person name="Drula E."/>
            <person name="Varga T."/>
            <person name="Kohler A."/>
            <person name="Feng B."/>
            <person name="Cao Y."/>
            <person name="Lipzen A."/>
            <person name="Daum C."/>
            <person name="Hundley H."/>
            <person name="Pangilinan J."/>
            <person name="Johnson J."/>
            <person name="Barry K."/>
            <person name="LaButti K."/>
            <person name="Ng V."/>
            <person name="Ahrendt S."/>
            <person name="Min B."/>
            <person name="Choi I.G."/>
            <person name="Park H."/>
            <person name="Plett J.M."/>
            <person name="Magnuson J."/>
            <person name="Spatafora J.W."/>
            <person name="Nagy L.G."/>
            <person name="Henrissat B."/>
            <person name="Grigoriev I.V."/>
            <person name="Yang Z.L."/>
            <person name="Xu J."/>
            <person name="Martin F.M."/>
        </authorList>
    </citation>
    <scope>NUCLEOTIDE SEQUENCE</scope>
    <source>
        <strain evidence="2">KKN 215</strain>
    </source>
</reference>
<evidence type="ECO:0000256" key="1">
    <source>
        <dbReference type="SAM" id="MobiDB-lite"/>
    </source>
</evidence>
<feature type="region of interest" description="Disordered" evidence="1">
    <location>
        <begin position="1"/>
        <end position="40"/>
    </location>
</feature>
<gene>
    <name evidence="2" type="ORF">BXZ70DRAFT_370980</name>
</gene>
<organism evidence="2 3">
    <name type="scientific">Cristinia sonorae</name>
    <dbReference type="NCBI Taxonomy" id="1940300"/>
    <lineage>
        <taxon>Eukaryota</taxon>
        <taxon>Fungi</taxon>
        <taxon>Dikarya</taxon>
        <taxon>Basidiomycota</taxon>
        <taxon>Agaricomycotina</taxon>
        <taxon>Agaricomycetes</taxon>
        <taxon>Agaricomycetidae</taxon>
        <taxon>Agaricales</taxon>
        <taxon>Pleurotineae</taxon>
        <taxon>Stephanosporaceae</taxon>
        <taxon>Cristinia</taxon>
    </lineage>
</organism>